<dbReference type="InterPro" id="IPR033347">
    <property type="entry name" value="Di19"/>
</dbReference>
<dbReference type="InterPro" id="IPR008598">
    <property type="entry name" value="Di19_Zn-bd"/>
</dbReference>
<dbReference type="AlphaFoldDB" id="A0AAN7KKC8"/>
<reference evidence="2 3" key="1">
    <citation type="journal article" date="2023" name="Hortic Res">
        <title>Pangenome of water caltrop reveals structural variations and asymmetric subgenome divergence after allopolyploidization.</title>
        <authorList>
            <person name="Zhang X."/>
            <person name="Chen Y."/>
            <person name="Wang L."/>
            <person name="Yuan Y."/>
            <person name="Fang M."/>
            <person name="Shi L."/>
            <person name="Lu R."/>
            <person name="Comes H.P."/>
            <person name="Ma Y."/>
            <person name="Chen Y."/>
            <person name="Huang G."/>
            <person name="Zhou Y."/>
            <person name="Zheng Z."/>
            <person name="Qiu Y."/>
        </authorList>
    </citation>
    <scope>NUCLEOTIDE SEQUENCE [LARGE SCALE GENOMIC DNA]</scope>
    <source>
        <tissue evidence="2">Roots</tissue>
    </source>
</reference>
<name>A0AAN7KKC8_9MYRT</name>
<sequence>MDSDFWAARFAAAKRQYALQQHNHSSHSDRFDGIELEEDVLPDFPCPYCYEDFDILSLCAHVEEEHPDESKITVCPVCSVKVSLDLLHHITHHHGHLIKISFGK</sequence>
<gene>
    <name evidence="2" type="ORF">SAY87_031320</name>
</gene>
<comment type="caution">
    <text evidence="2">The sequence shown here is derived from an EMBL/GenBank/DDBJ whole genome shotgun (WGS) entry which is preliminary data.</text>
</comment>
<accession>A0AAN7KKC8</accession>
<keyword evidence="3" id="KW-1185">Reference proteome</keyword>
<protein>
    <recommendedName>
        <fullName evidence="1">Di19 zinc-binding domain-containing protein</fullName>
    </recommendedName>
</protein>
<dbReference type="EMBL" id="JAXIOK010000005">
    <property type="protein sequence ID" value="KAK4770788.1"/>
    <property type="molecule type" value="Genomic_DNA"/>
</dbReference>
<dbReference type="PANTHER" id="PTHR31875">
    <property type="entry name" value="PROTEIN DEHYDRATION-INDUCED 19"/>
    <property type="match status" value="1"/>
</dbReference>
<dbReference type="Pfam" id="PF05605">
    <property type="entry name" value="zf-Di19"/>
    <property type="match status" value="1"/>
</dbReference>
<dbReference type="Proteomes" id="UP001345219">
    <property type="component" value="Chromosome 24"/>
</dbReference>
<proteinExistence type="predicted"/>
<evidence type="ECO:0000313" key="2">
    <source>
        <dbReference type="EMBL" id="KAK4770788.1"/>
    </source>
</evidence>
<evidence type="ECO:0000313" key="3">
    <source>
        <dbReference type="Proteomes" id="UP001345219"/>
    </source>
</evidence>
<dbReference type="PANTHER" id="PTHR31875:SF6">
    <property type="entry name" value="PROTEIN DEHYDRATION-INDUCED 19"/>
    <property type="match status" value="1"/>
</dbReference>
<organism evidence="2 3">
    <name type="scientific">Trapa incisa</name>
    <dbReference type="NCBI Taxonomy" id="236973"/>
    <lineage>
        <taxon>Eukaryota</taxon>
        <taxon>Viridiplantae</taxon>
        <taxon>Streptophyta</taxon>
        <taxon>Embryophyta</taxon>
        <taxon>Tracheophyta</taxon>
        <taxon>Spermatophyta</taxon>
        <taxon>Magnoliopsida</taxon>
        <taxon>eudicotyledons</taxon>
        <taxon>Gunneridae</taxon>
        <taxon>Pentapetalae</taxon>
        <taxon>rosids</taxon>
        <taxon>malvids</taxon>
        <taxon>Myrtales</taxon>
        <taxon>Lythraceae</taxon>
        <taxon>Trapa</taxon>
    </lineage>
</organism>
<feature type="domain" description="Di19 zinc-binding" evidence="1">
    <location>
        <begin position="43"/>
        <end position="95"/>
    </location>
</feature>
<evidence type="ECO:0000259" key="1">
    <source>
        <dbReference type="Pfam" id="PF05605"/>
    </source>
</evidence>